<feature type="region of interest" description="Disordered" evidence="9">
    <location>
        <begin position="633"/>
        <end position="658"/>
    </location>
</feature>
<evidence type="ECO:0000256" key="8">
    <source>
        <dbReference type="ARBA" id="ARBA00023242"/>
    </source>
</evidence>
<feature type="region of interest" description="Disordered" evidence="9">
    <location>
        <begin position="359"/>
        <end position="435"/>
    </location>
</feature>
<evidence type="ECO:0000256" key="5">
    <source>
        <dbReference type="ARBA" id="ARBA00022454"/>
    </source>
</evidence>
<feature type="compositionally biased region" description="Acidic residues" evidence="9">
    <location>
        <begin position="639"/>
        <end position="648"/>
    </location>
</feature>
<proteinExistence type="inferred from homology"/>
<dbReference type="SUPFAM" id="SSF50249">
    <property type="entry name" value="Nucleic acid-binding proteins"/>
    <property type="match status" value="2"/>
</dbReference>
<keyword evidence="12" id="KW-1185">Reference proteome</keyword>
<dbReference type="GO" id="GO:0000783">
    <property type="term" value="C:nuclear telomere cap complex"/>
    <property type="evidence" value="ECO:0007669"/>
    <property type="project" value="TreeGrafter"/>
</dbReference>
<dbReference type="InterPro" id="IPR011564">
    <property type="entry name" value="Telomer_end-bd_POT1/Cdc13"/>
</dbReference>
<dbReference type="InterPro" id="IPR028389">
    <property type="entry name" value="POT1"/>
</dbReference>
<feature type="compositionally biased region" description="Basic and acidic residues" evidence="9">
    <location>
        <begin position="649"/>
        <end position="658"/>
    </location>
</feature>
<dbReference type="Gene3D" id="2.40.50.140">
    <property type="entry name" value="Nucleic acid-binding proteins"/>
    <property type="match status" value="2"/>
</dbReference>
<sequence length="683" mass="77172">MSSPIPRGYLDINSALGRVNAEVSLMGVVTDFLTPCISRGTDWMSSFSIVDSSYAGVCDNGLKVRFFRPLASEMPAIRGTGDIVLLRGIKIKEWCGMTIGLSTRRTSWVVFPADSIPAKPPLTPVQLKNIKEARGLAPALSEMHYAISLCNSCNRSTFTASYSPPTGSALKPLLDTPSTVQIRDKFSLVKDVKVDTFYNLVGQVVKLYPSNGRVELYITDYTANCLLWNYPEPDDGNGSGREGDEYNYTAANLANNKWKGPYGKMTLTVTLWDNNAHFGQQHIKENDFVHIRNVHIKFSKDAKVEGNLHADRRYPERIDVTVLKNNDDDERVKDVLRRKRDYWKKFNNKVEDFAHQTKALKRKGMEDDKPLSKHQARKKRKQESKQLGRSINQGEEDQSEKENDVREDRNRHFKKKHTLDHRSPPQKQELNSNAPRPVSSIISLDKHANTPPNGAPYTLPFQNINSRATVRVIDFFPPSVVDFAVPRPRASEYAILSEDECSESGSDQQSNDLDDSSGAEDAQWEWRFGLVLEDALGARHQEKVNIEVYVTGQDAEGLLKLEAEDLRKSPTALDTLRERLFLLWGDLEERKARNATALKQVDGNSPSPRKVAAPRMKPFQCCLKEYGVKKRTQRITEENASEGEDESGDERGQDRNDWYAREDEDLARFLDLNATSKGLDLMG</sequence>
<comment type="similarity">
    <text evidence="3">Belongs to the telombin family.</text>
</comment>
<evidence type="ECO:0000256" key="2">
    <source>
        <dbReference type="ARBA" id="ARBA00004574"/>
    </source>
</evidence>
<evidence type="ECO:0000313" key="12">
    <source>
        <dbReference type="Proteomes" id="UP000593566"/>
    </source>
</evidence>
<protein>
    <recommendedName>
        <fullName evidence="4">Protection of telomeres protein 1</fullName>
    </recommendedName>
</protein>
<keyword evidence="5" id="KW-0158">Chromosome</keyword>
<dbReference type="Proteomes" id="UP000593566">
    <property type="component" value="Unassembled WGS sequence"/>
</dbReference>
<dbReference type="SMART" id="SM00976">
    <property type="entry name" value="Telo_bind"/>
    <property type="match status" value="1"/>
</dbReference>
<gene>
    <name evidence="11" type="ORF">HO133_001186</name>
</gene>
<feature type="compositionally biased region" description="Basic and acidic residues" evidence="9">
    <location>
        <begin position="400"/>
        <end position="410"/>
    </location>
</feature>
<dbReference type="PANTHER" id="PTHR14513:SF0">
    <property type="entry name" value="PROTECTION OF TELOMERES PROTEIN 1"/>
    <property type="match status" value="1"/>
</dbReference>
<dbReference type="GO" id="GO:0032210">
    <property type="term" value="P:regulation of telomere maintenance via telomerase"/>
    <property type="evidence" value="ECO:0007669"/>
    <property type="project" value="TreeGrafter"/>
</dbReference>
<evidence type="ECO:0000313" key="11">
    <source>
        <dbReference type="EMBL" id="KAF6222100.1"/>
    </source>
</evidence>
<dbReference type="Pfam" id="PF02765">
    <property type="entry name" value="POT1"/>
    <property type="match status" value="1"/>
</dbReference>
<feature type="compositionally biased region" description="Polar residues" evidence="9">
    <location>
        <begin position="425"/>
        <end position="434"/>
    </location>
</feature>
<dbReference type="FunFam" id="2.40.50.140:FF:000303">
    <property type="entry name" value="Protection of telomeres protein 1"/>
    <property type="match status" value="1"/>
</dbReference>
<name>A0A8H6CEW5_9LECA</name>
<dbReference type="GO" id="GO:0010521">
    <property type="term" value="F:telomerase inhibitor activity"/>
    <property type="evidence" value="ECO:0007669"/>
    <property type="project" value="TreeGrafter"/>
</dbReference>
<evidence type="ECO:0000256" key="6">
    <source>
        <dbReference type="ARBA" id="ARBA00022895"/>
    </source>
</evidence>
<evidence type="ECO:0000259" key="10">
    <source>
        <dbReference type="SMART" id="SM00976"/>
    </source>
</evidence>
<feature type="region of interest" description="Disordered" evidence="9">
    <location>
        <begin position="498"/>
        <end position="518"/>
    </location>
</feature>
<keyword evidence="7" id="KW-0238">DNA-binding</keyword>
<dbReference type="RefSeq" id="XP_037151535.1">
    <property type="nucleotide sequence ID" value="XM_037292116.1"/>
</dbReference>
<dbReference type="Pfam" id="PF16686">
    <property type="entry name" value="POT1PC"/>
    <property type="match status" value="1"/>
</dbReference>
<comment type="subcellular location">
    <subcellularLocation>
        <location evidence="2">Chromosome</location>
        <location evidence="2">Telomere</location>
    </subcellularLocation>
    <subcellularLocation>
        <location evidence="1">Nucleus</location>
    </subcellularLocation>
</comment>
<accession>A0A8H6CEW5</accession>
<dbReference type="PANTHER" id="PTHR14513">
    <property type="entry name" value="PROTECTION OF TELOMERES 1"/>
    <property type="match status" value="1"/>
</dbReference>
<organism evidence="11 12">
    <name type="scientific">Letharia lupina</name>
    <dbReference type="NCBI Taxonomy" id="560253"/>
    <lineage>
        <taxon>Eukaryota</taxon>
        <taxon>Fungi</taxon>
        <taxon>Dikarya</taxon>
        <taxon>Ascomycota</taxon>
        <taxon>Pezizomycotina</taxon>
        <taxon>Lecanoromycetes</taxon>
        <taxon>OSLEUM clade</taxon>
        <taxon>Lecanoromycetidae</taxon>
        <taxon>Lecanorales</taxon>
        <taxon>Lecanorineae</taxon>
        <taxon>Parmeliaceae</taxon>
        <taxon>Letharia</taxon>
    </lineage>
</organism>
<feature type="domain" description="Telomeric single stranded DNA binding POT1/Cdc13" evidence="10">
    <location>
        <begin position="9"/>
        <end position="146"/>
    </location>
</feature>
<dbReference type="GO" id="GO:0098505">
    <property type="term" value="F:G-rich strand telomeric DNA binding"/>
    <property type="evidence" value="ECO:0007669"/>
    <property type="project" value="TreeGrafter"/>
</dbReference>
<feature type="compositionally biased region" description="Basic residues" evidence="9">
    <location>
        <begin position="372"/>
        <end position="382"/>
    </location>
</feature>
<evidence type="ECO:0000256" key="7">
    <source>
        <dbReference type="ARBA" id="ARBA00023125"/>
    </source>
</evidence>
<dbReference type="CDD" id="cd04497">
    <property type="entry name" value="hPOT1_OB1_like"/>
    <property type="match status" value="1"/>
</dbReference>
<evidence type="ECO:0000256" key="4">
    <source>
        <dbReference type="ARBA" id="ARBA00015253"/>
    </source>
</evidence>
<reference evidence="11 12" key="1">
    <citation type="journal article" date="2020" name="Genomics">
        <title>Complete, high-quality genomes from long-read metagenomic sequencing of two wolf lichen thalli reveals enigmatic genome architecture.</title>
        <authorList>
            <person name="McKenzie S.K."/>
            <person name="Walston R.F."/>
            <person name="Allen J.L."/>
        </authorList>
    </citation>
    <scope>NUCLEOTIDE SEQUENCE [LARGE SCALE GENOMIC DNA]</scope>
    <source>
        <strain evidence="11">WasteWater1</strain>
    </source>
</reference>
<comment type="caution">
    <text evidence="11">The sequence shown here is derived from an EMBL/GenBank/DDBJ whole genome shotgun (WGS) entry which is preliminary data.</text>
</comment>
<dbReference type="InterPro" id="IPR032042">
    <property type="entry name" value="POT1PC"/>
</dbReference>
<evidence type="ECO:0000256" key="1">
    <source>
        <dbReference type="ARBA" id="ARBA00004123"/>
    </source>
</evidence>
<dbReference type="EMBL" id="JACCJB010000012">
    <property type="protein sequence ID" value="KAF6222100.1"/>
    <property type="molecule type" value="Genomic_DNA"/>
</dbReference>
<evidence type="ECO:0000256" key="3">
    <source>
        <dbReference type="ARBA" id="ARBA00008442"/>
    </source>
</evidence>
<dbReference type="GO" id="GO:0016233">
    <property type="term" value="P:telomere capping"/>
    <property type="evidence" value="ECO:0007669"/>
    <property type="project" value="TreeGrafter"/>
</dbReference>
<dbReference type="AlphaFoldDB" id="A0A8H6CEW5"/>
<keyword evidence="8" id="KW-0539">Nucleus</keyword>
<dbReference type="InterPro" id="IPR012340">
    <property type="entry name" value="NA-bd_OB-fold"/>
</dbReference>
<keyword evidence="6" id="KW-0779">Telomere</keyword>
<evidence type="ECO:0000256" key="9">
    <source>
        <dbReference type="SAM" id="MobiDB-lite"/>
    </source>
</evidence>
<dbReference type="GeneID" id="59329602"/>